<evidence type="ECO:0000313" key="3">
    <source>
        <dbReference type="Proteomes" id="UP000007015"/>
    </source>
</evidence>
<name>B8BPP8_ORYSI</name>
<reference evidence="2 3" key="1">
    <citation type="journal article" date="2005" name="PLoS Biol.">
        <title>The genomes of Oryza sativa: a history of duplications.</title>
        <authorList>
            <person name="Yu J."/>
            <person name="Wang J."/>
            <person name="Lin W."/>
            <person name="Li S."/>
            <person name="Li H."/>
            <person name="Zhou J."/>
            <person name="Ni P."/>
            <person name="Dong W."/>
            <person name="Hu S."/>
            <person name="Zeng C."/>
            <person name="Zhang J."/>
            <person name="Zhang Y."/>
            <person name="Li R."/>
            <person name="Xu Z."/>
            <person name="Li S."/>
            <person name="Li X."/>
            <person name="Zheng H."/>
            <person name="Cong L."/>
            <person name="Lin L."/>
            <person name="Yin J."/>
            <person name="Geng J."/>
            <person name="Li G."/>
            <person name="Shi J."/>
            <person name="Liu J."/>
            <person name="Lv H."/>
            <person name="Li J."/>
            <person name="Wang J."/>
            <person name="Deng Y."/>
            <person name="Ran L."/>
            <person name="Shi X."/>
            <person name="Wang X."/>
            <person name="Wu Q."/>
            <person name="Li C."/>
            <person name="Ren X."/>
            <person name="Wang J."/>
            <person name="Wang X."/>
            <person name="Li D."/>
            <person name="Liu D."/>
            <person name="Zhang X."/>
            <person name="Ji Z."/>
            <person name="Zhao W."/>
            <person name="Sun Y."/>
            <person name="Zhang Z."/>
            <person name="Bao J."/>
            <person name="Han Y."/>
            <person name="Dong L."/>
            <person name="Ji J."/>
            <person name="Chen P."/>
            <person name="Wu S."/>
            <person name="Liu J."/>
            <person name="Xiao Y."/>
            <person name="Bu D."/>
            <person name="Tan J."/>
            <person name="Yang L."/>
            <person name="Ye C."/>
            <person name="Zhang J."/>
            <person name="Xu J."/>
            <person name="Zhou Y."/>
            <person name="Yu Y."/>
            <person name="Zhang B."/>
            <person name="Zhuang S."/>
            <person name="Wei H."/>
            <person name="Liu B."/>
            <person name="Lei M."/>
            <person name="Yu H."/>
            <person name="Li Y."/>
            <person name="Xu H."/>
            <person name="Wei S."/>
            <person name="He X."/>
            <person name="Fang L."/>
            <person name="Zhang Z."/>
            <person name="Zhang Y."/>
            <person name="Huang X."/>
            <person name="Su Z."/>
            <person name="Tong W."/>
            <person name="Li J."/>
            <person name="Tong Z."/>
            <person name="Li S."/>
            <person name="Ye J."/>
            <person name="Wang L."/>
            <person name="Fang L."/>
            <person name="Lei T."/>
            <person name="Chen C."/>
            <person name="Chen H."/>
            <person name="Xu Z."/>
            <person name="Li H."/>
            <person name="Huang H."/>
            <person name="Zhang F."/>
            <person name="Xu H."/>
            <person name="Li N."/>
            <person name="Zhao C."/>
            <person name="Li S."/>
            <person name="Dong L."/>
            <person name="Huang Y."/>
            <person name="Li L."/>
            <person name="Xi Y."/>
            <person name="Qi Q."/>
            <person name="Li W."/>
            <person name="Zhang B."/>
            <person name="Hu W."/>
            <person name="Zhang Y."/>
            <person name="Tian X."/>
            <person name="Jiao Y."/>
            <person name="Liang X."/>
            <person name="Jin J."/>
            <person name="Gao L."/>
            <person name="Zheng W."/>
            <person name="Hao B."/>
            <person name="Liu S."/>
            <person name="Wang W."/>
            <person name="Yuan L."/>
            <person name="Cao M."/>
            <person name="McDermott J."/>
            <person name="Samudrala R."/>
            <person name="Wang J."/>
            <person name="Wong G.K."/>
            <person name="Yang H."/>
        </authorList>
    </citation>
    <scope>NUCLEOTIDE SEQUENCE [LARGE SCALE GENOMIC DNA]</scope>
    <source>
        <strain evidence="3">cv. 93-11</strain>
    </source>
</reference>
<gene>
    <name evidence="2" type="ORF">OsI_38357</name>
</gene>
<dbReference type="EMBL" id="CM000137">
    <property type="protein sequence ID" value="EEC69296.1"/>
    <property type="molecule type" value="Genomic_DNA"/>
</dbReference>
<feature type="region of interest" description="Disordered" evidence="1">
    <location>
        <begin position="39"/>
        <end position="99"/>
    </location>
</feature>
<protein>
    <submittedName>
        <fullName evidence="2">Uncharacterized protein</fullName>
    </submittedName>
</protein>
<sequence length="157" mass="16921">MAPTLLPAFSTAAHHHLARQPRRNLAVPASVPPPCPAGLCAGGHHPTPRREKGDRRDPGLHHHHRHCHLVASFSTSPTPPWRRREGGGPQSRGRTAAPSFSITTGATSAASVPAPAGLLHWRAALEEERRGRAPGPGEDRRAILLRRHRRYSVAPAA</sequence>
<dbReference type="Gramene" id="BGIOSGA036180-TA">
    <property type="protein sequence ID" value="BGIOSGA036180-PA"/>
    <property type="gene ID" value="BGIOSGA036180"/>
</dbReference>
<dbReference type="HOGENOM" id="CLU_1680803_0_0_1"/>
<organism evidence="2 3">
    <name type="scientific">Oryza sativa subsp. indica</name>
    <name type="common">Rice</name>
    <dbReference type="NCBI Taxonomy" id="39946"/>
    <lineage>
        <taxon>Eukaryota</taxon>
        <taxon>Viridiplantae</taxon>
        <taxon>Streptophyta</taxon>
        <taxon>Embryophyta</taxon>
        <taxon>Tracheophyta</taxon>
        <taxon>Spermatophyta</taxon>
        <taxon>Magnoliopsida</taxon>
        <taxon>Liliopsida</taxon>
        <taxon>Poales</taxon>
        <taxon>Poaceae</taxon>
        <taxon>BOP clade</taxon>
        <taxon>Oryzoideae</taxon>
        <taxon>Oryzeae</taxon>
        <taxon>Oryzinae</taxon>
        <taxon>Oryza</taxon>
        <taxon>Oryza sativa</taxon>
    </lineage>
</organism>
<dbReference type="Proteomes" id="UP000007015">
    <property type="component" value="Chromosome 12"/>
</dbReference>
<feature type="compositionally biased region" description="Basic and acidic residues" evidence="1">
    <location>
        <begin position="48"/>
        <end position="60"/>
    </location>
</feature>
<keyword evidence="3" id="KW-1185">Reference proteome</keyword>
<evidence type="ECO:0000313" key="2">
    <source>
        <dbReference type="EMBL" id="EEC69296.1"/>
    </source>
</evidence>
<evidence type="ECO:0000256" key="1">
    <source>
        <dbReference type="SAM" id="MobiDB-lite"/>
    </source>
</evidence>
<accession>B8BPP8</accession>
<dbReference type="AlphaFoldDB" id="B8BPP8"/>
<proteinExistence type="predicted"/>